<evidence type="ECO:0000313" key="2">
    <source>
        <dbReference type="EMBL" id="CAE6498082.1"/>
    </source>
</evidence>
<dbReference type="PRINTS" id="PR00111">
    <property type="entry name" value="ABHYDROLASE"/>
</dbReference>
<reference evidence="2" key="1">
    <citation type="submission" date="2021-02" db="EMBL/GenBank/DDBJ databases">
        <authorList>
            <person name="Han P."/>
        </authorList>
    </citation>
    <scope>NUCLEOTIDE SEQUENCE</scope>
    <source>
        <strain evidence="2">Candidatus Nitrosotenuis uzonensis 5A</strain>
    </source>
</reference>
<dbReference type="InterPro" id="IPR029058">
    <property type="entry name" value="AB_hydrolase_fold"/>
</dbReference>
<accession>A0A812F2Z2</accession>
<dbReference type="Gene3D" id="3.40.50.1820">
    <property type="entry name" value="alpha/beta hydrolase"/>
    <property type="match status" value="1"/>
</dbReference>
<dbReference type="SUPFAM" id="SSF53474">
    <property type="entry name" value="alpha/beta-Hydrolases"/>
    <property type="match status" value="1"/>
</dbReference>
<protein>
    <submittedName>
        <fullName evidence="2">Alpha/beta hydrolase fold</fullName>
    </submittedName>
</protein>
<dbReference type="Pfam" id="PF00561">
    <property type="entry name" value="Abhydrolase_1"/>
    <property type="match status" value="1"/>
</dbReference>
<evidence type="ECO:0000259" key="1">
    <source>
        <dbReference type="Pfam" id="PF00561"/>
    </source>
</evidence>
<evidence type="ECO:0000313" key="3">
    <source>
        <dbReference type="Proteomes" id="UP000655759"/>
    </source>
</evidence>
<dbReference type="EMBL" id="CAJNAQ010000005">
    <property type="protein sequence ID" value="CAE6498082.1"/>
    <property type="molecule type" value="Genomic_DNA"/>
</dbReference>
<dbReference type="PANTHER" id="PTHR46438">
    <property type="entry name" value="ALPHA/BETA-HYDROLASES SUPERFAMILY PROTEIN"/>
    <property type="match status" value="1"/>
</dbReference>
<dbReference type="AlphaFoldDB" id="A0A812F2Z2"/>
<feature type="domain" description="AB hydrolase-1" evidence="1">
    <location>
        <begin position="24"/>
        <end position="249"/>
    </location>
</feature>
<dbReference type="PANTHER" id="PTHR46438:SF11">
    <property type="entry name" value="LIPASE-RELATED"/>
    <property type="match status" value="1"/>
</dbReference>
<keyword evidence="2" id="KW-0378">Hydrolase</keyword>
<dbReference type="InterPro" id="IPR000073">
    <property type="entry name" value="AB_hydrolase_1"/>
</dbReference>
<dbReference type="RefSeq" id="WP_205099901.1">
    <property type="nucleotide sequence ID" value="NZ_CAJNAQ010000005.1"/>
</dbReference>
<sequence>MQEEFVNVDGHRIRYLKDGSSNKTLVLIHGLGASAERWELVLPRFAKYYTVIVPDLIGFGLSDKPYADYTLEFFSNFLKSFFNSLGIKKASLIGSSLGGHIAIEFAANNPGLVDKLILVSPAGAMRQSTPALDAYIMAALYPDETSAQNAFSMMTGSNKKISPKIIESFVQRMKMPNAKYAFMSTLLGIKNAPEITAYLQIIRTPTLVIWGQLDPVIPVTYAEQFVKQIRDCRFYQMENCGHTPYVENPSAFADVALGFLGK</sequence>
<organism evidence="2 3">
    <name type="scientific">Candidatus Nitrosotenuis uzonensis</name>
    <dbReference type="NCBI Taxonomy" id="1407055"/>
    <lineage>
        <taxon>Archaea</taxon>
        <taxon>Nitrososphaerota</taxon>
        <taxon>Candidatus Nitrosotenuis</taxon>
    </lineage>
</organism>
<name>A0A812F2Z2_9ARCH</name>
<dbReference type="GO" id="GO:0016787">
    <property type="term" value="F:hydrolase activity"/>
    <property type="evidence" value="ECO:0007669"/>
    <property type="project" value="UniProtKB-KW"/>
</dbReference>
<dbReference type="Proteomes" id="UP000655759">
    <property type="component" value="Unassembled WGS sequence"/>
</dbReference>
<gene>
    <name evidence="2" type="ORF">NUZ5A_50746</name>
</gene>
<comment type="caution">
    <text evidence="2">The sequence shown here is derived from an EMBL/GenBank/DDBJ whole genome shotgun (WGS) entry which is preliminary data.</text>
</comment>
<proteinExistence type="predicted"/>